<organism evidence="1 2">
    <name type="scientific">Mucuna pruriens</name>
    <name type="common">Velvet bean</name>
    <name type="synonym">Dolichos pruriens</name>
    <dbReference type="NCBI Taxonomy" id="157652"/>
    <lineage>
        <taxon>Eukaryota</taxon>
        <taxon>Viridiplantae</taxon>
        <taxon>Streptophyta</taxon>
        <taxon>Embryophyta</taxon>
        <taxon>Tracheophyta</taxon>
        <taxon>Spermatophyta</taxon>
        <taxon>Magnoliopsida</taxon>
        <taxon>eudicotyledons</taxon>
        <taxon>Gunneridae</taxon>
        <taxon>Pentapetalae</taxon>
        <taxon>rosids</taxon>
        <taxon>fabids</taxon>
        <taxon>Fabales</taxon>
        <taxon>Fabaceae</taxon>
        <taxon>Papilionoideae</taxon>
        <taxon>50 kb inversion clade</taxon>
        <taxon>NPAAA clade</taxon>
        <taxon>indigoferoid/millettioid clade</taxon>
        <taxon>Phaseoleae</taxon>
        <taxon>Mucuna</taxon>
    </lineage>
</organism>
<accession>A0A371FV96</accession>
<comment type="caution">
    <text evidence="1">The sequence shown here is derived from an EMBL/GenBank/DDBJ whole genome shotgun (WGS) entry which is preliminary data.</text>
</comment>
<gene>
    <name evidence="1" type="ORF">CR513_37174</name>
</gene>
<evidence type="ECO:0000313" key="2">
    <source>
        <dbReference type="Proteomes" id="UP000257109"/>
    </source>
</evidence>
<dbReference type="EMBL" id="QJKJ01007749">
    <property type="protein sequence ID" value="RDX82090.1"/>
    <property type="molecule type" value="Genomic_DNA"/>
</dbReference>
<keyword evidence="2" id="KW-1185">Reference proteome</keyword>
<feature type="non-terminal residue" evidence="1">
    <location>
        <position position="1"/>
    </location>
</feature>
<dbReference type="AlphaFoldDB" id="A0A371FV96"/>
<protein>
    <submittedName>
        <fullName evidence="1">Uncharacterized protein</fullName>
    </submittedName>
</protein>
<dbReference type="Proteomes" id="UP000257109">
    <property type="component" value="Unassembled WGS sequence"/>
</dbReference>
<reference evidence="1" key="1">
    <citation type="submission" date="2018-05" db="EMBL/GenBank/DDBJ databases">
        <title>Draft genome of Mucuna pruriens seed.</title>
        <authorList>
            <person name="Nnadi N.E."/>
            <person name="Vos R."/>
            <person name="Hasami M.H."/>
            <person name="Devisetty U.K."/>
            <person name="Aguiy J.C."/>
        </authorList>
    </citation>
    <scope>NUCLEOTIDE SEQUENCE [LARGE SCALE GENOMIC DNA]</scope>
    <source>
        <strain evidence="1">JCA_2017</strain>
    </source>
</reference>
<name>A0A371FV96_MUCPR</name>
<sequence length="70" mass="8286">MILVNELIIYELFNINDIPNEFGIRITHTYMDLFIRPKMKFEQDSLFDVYLKDKQTKTSSKPKNVASSIE</sequence>
<proteinExistence type="predicted"/>
<evidence type="ECO:0000313" key="1">
    <source>
        <dbReference type="EMBL" id="RDX82090.1"/>
    </source>
</evidence>